<dbReference type="Gene3D" id="3.40.50.150">
    <property type="entry name" value="Vaccinia Virus protein VP39"/>
    <property type="match status" value="1"/>
</dbReference>
<evidence type="ECO:0000313" key="2">
    <source>
        <dbReference type="Proteomes" id="UP000248349"/>
    </source>
</evidence>
<reference evidence="1 2" key="1">
    <citation type="submission" date="2016-12" db="EMBL/GenBank/DDBJ databases">
        <title>The genomes of Aspergillus section Nigri reveals drivers in fungal speciation.</title>
        <authorList>
            <consortium name="DOE Joint Genome Institute"/>
            <person name="Vesth T.C."/>
            <person name="Nybo J."/>
            <person name="Theobald S."/>
            <person name="Brandl J."/>
            <person name="Frisvad J.C."/>
            <person name="Nielsen K.F."/>
            <person name="Lyhne E.K."/>
            <person name="Kogle M.E."/>
            <person name="Kuo A."/>
            <person name="Riley R."/>
            <person name="Clum A."/>
            <person name="Nolan M."/>
            <person name="Lipzen A."/>
            <person name="Salamov A."/>
            <person name="Henrissat B."/>
            <person name="Wiebenga A."/>
            <person name="De Vries R.P."/>
            <person name="Grigoriev I.V."/>
            <person name="Mortensen U.H."/>
            <person name="Andersen M.R."/>
            <person name="Baker S.E."/>
        </authorList>
    </citation>
    <scope>NUCLEOTIDE SEQUENCE [LARGE SCALE GENOMIC DNA]</scope>
    <source>
        <strain evidence="1 2">JOP 1030-1</strain>
    </source>
</reference>
<dbReference type="AlphaFoldDB" id="A0A318Z4A0"/>
<gene>
    <name evidence="1" type="ORF">BP01DRAFT_418236</name>
</gene>
<evidence type="ECO:0008006" key="3">
    <source>
        <dbReference type="Google" id="ProtNLM"/>
    </source>
</evidence>
<protein>
    <recommendedName>
        <fullName evidence="3">S-adenosyl-L-methionine-dependent methyltransferase</fullName>
    </recommendedName>
</protein>
<dbReference type="OrthoDB" id="417697at2759"/>
<proteinExistence type="predicted"/>
<keyword evidence="2" id="KW-1185">Reference proteome</keyword>
<dbReference type="STRING" id="1450539.A0A318Z4A0"/>
<name>A0A318Z4A0_9EURO</name>
<dbReference type="RefSeq" id="XP_025428127.1">
    <property type="nucleotide sequence ID" value="XM_025579315.1"/>
</dbReference>
<sequence length="239" mass="27424">MSRDDDYVLGRELMDSVRLDAQHLLWKLHTSYELHPAISVTDDMKIADLGTGTGNVSLCLLDCLLEPPISIHGQYDVVHLRMWASNIRENDTAALMRHVQKLLKPGGYIQWEDADLIHQTVQGSRAQEFEEHTREIFQQAGLDYSWVANLPHRLQKHHFHMVALHRDPFEGPLAQLCTRTYLAALMEILRGIKRTTRSEQLVHSVNEQMVALGRLSAAYVREGIVYNWLPVALVAWRET</sequence>
<evidence type="ECO:0000313" key="1">
    <source>
        <dbReference type="EMBL" id="PYH42145.1"/>
    </source>
</evidence>
<dbReference type="EMBL" id="KZ821255">
    <property type="protein sequence ID" value="PYH42145.1"/>
    <property type="molecule type" value="Genomic_DNA"/>
</dbReference>
<accession>A0A318Z4A0</accession>
<dbReference type="InterPro" id="IPR029063">
    <property type="entry name" value="SAM-dependent_MTases_sf"/>
</dbReference>
<dbReference type="GeneID" id="37080544"/>
<dbReference type="SUPFAM" id="SSF53335">
    <property type="entry name" value="S-adenosyl-L-methionine-dependent methyltransferases"/>
    <property type="match status" value="1"/>
</dbReference>
<dbReference type="Proteomes" id="UP000248349">
    <property type="component" value="Unassembled WGS sequence"/>
</dbReference>
<organism evidence="1 2">
    <name type="scientific">Aspergillus saccharolyticus JOP 1030-1</name>
    <dbReference type="NCBI Taxonomy" id="1450539"/>
    <lineage>
        <taxon>Eukaryota</taxon>
        <taxon>Fungi</taxon>
        <taxon>Dikarya</taxon>
        <taxon>Ascomycota</taxon>
        <taxon>Pezizomycotina</taxon>
        <taxon>Eurotiomycetes</taxon>
        <taxon>Eurotiomycetidae</taxon>
        <taxon>Eurotiales</taxon>
        <taxon>Aspergillaceae</taxon>
        <taxon>Aspergillus</taxon>
        <taxon>Aspergillus subgen. Circumdati</taxon>
    </lineage>
</organism>